<sequence>MGTLFDLAKYRKAKSFVHFDRAELMRLMNTYSRQVAGGAWRDYAIDHLDGMAMFSIFRSTHETPLFQVIKLGAEHKNAGQYLALHSGERIKQSSDILKVLDAIEGRARKVVPLFKSNS</sequence>
<name>A0A2N3L2G4_9PROT</name>
<keyword evidence="2" id="KW-1185">Reference proteome</keyword>
<evidence type="ECO:0000313" key="2">
    <source>
        <dbReference type="Proteomes" id="UP000233332"/>
    </source>
</evidence>
<dbReference type="InterPro" id="IPR021252">
    <property type="entry name" value="DUF2794"/>
</dbReference>
<reference evidence="1 2" key="1">
    <citation type="submission" date="2017-09" db="EMBL/GenBank/DDBJ databases">
        <title>Biodiversity and function of Thalassospira species in the particle-attached aromatic-hydrocarbon-degrading consortia from the surface seawater of the China South Sea.</title>
        <authorList>
            <person name="Dong C."/>
            <person name="Lai Q."/>
            <person name="Shao Z."/>
        </authorList>
    </citation>
    <scope>NUCLEOTIDE SEQUENCE [LARGE SCALE GENOMIC DNA]</scope>
    <source>
        <strain evidence="1 2">139Z-12</strain>
    </source>
</reference>
<dbReference type="GeneID" id="98667405"/>
<organism evidence="1 2">
    <name type="scientific">Thalassospira lohafexi</name>
    <dbReference type="NCBI Taxonomy" id="744227"/>
    <lineage>
        <taxon>Bacteria</taxon>
        <taxon>Pseudomonadati</taxon>
        <taxon>Pseudomonadota</taxon>
        <taxon>Alphaproteobacteria</taxon>
        <taxon>Rhodospirillales</taxon>
        <taxon>Thalassospiraceae</taxon>
        <taxon>Thalassospira</taxon>
    </lineage>
</organism>
<evidence type="ECO:0000313" key="1">
    <source>
        <dbReference type="EMBL" id="PKR56936.1"/>
    </source>
</evidence>
<comment type="caution">
    <text evidence="1">The sequence shown here is derived from an EMBL/GenBank/DDBJ whole genome shotgun (WGS) entry which is preliminary data.</text>
</comment>
<dbReference type="Proteomes" id="UP000233332">
    <property type="component" value="Unassembled WGS sequence"/>
</dbReference>
<proteinExistence type="predicted"/>
<gene>
    <name evidence="1" type="ORF">COO92_18320</name>
</gene>
<dbReference type="AlphaFoldDB" id="A0A2N3L2G4"/>
<dbReference type="RefSeq" id="WP_022730243.1">
    <property type="nucleotide sequence ID" value="NZ_NXGX01000008.1"/>
</dbReference>
<dbReference type="EMBL" id="NXGX01000008">
    <property type="protein sequence ID" value="PKR56936.1"/>
    <property type="molecule type" value="Genomic_DNA"/>
</dbReference>
<accession>A0A2N3L2G4</accession>
<protein>
    <submittedName>
        <fullName evidence="1">DUF2794 domain-containing protein</fullName>
    </submittedName>
</protein>
<dbReference type="Pfam" id="PF10984">
    <property type="entry name" value="DUF2794"/>
    <property type="match status" value="1"/>
</dbReference>